<accession>A0ABS1SCX4</accession>
<evidence type="ECO:0000313" key="1">
    <source>
        <dbReference type="EMBL" id="MBL3675532.1"/>
    </source>
</evidence>
<gene>
    <name evidence="1" type="ORF">JL111_18845</name>
</gene>
<organism evidence="1 2">
    <name type="scientific">Paracoccus aerius</name>
    <dbReference type="NCBI Taxonomy" id="1915382"/>
    <lineage>
        <taxon>Bacteria</taxon>
        <taxon>Pseudomonadati</taxon>
        <taxon>Pseudomonadota</taxon>
        <taxon>Alphaproteobacteria</taxon>
        <taxon>Rhodobacterales</taxon>
        <taxon>Paracoccaceae</taxon>
        <taxon>Paracoccus</taxon>
    </lineage>
</organism>
<protein>
    <recommendedName>
        <fullName evidence="3">PH domain-containing protein</fullName>
    </recommendedName>
</protein>
<proteinExistence type="predicted"/>
<sequence length="70" mass="7786">MPETPIVQFGTNRFLQARDDFFFAEAETPAALTVVQSSSDPSRVGWLAALARARGQFYSDPGSHGRQDRR</sequence>
<comment type="caution">
    <text evidence="1">The sequence shown here is derived from an EMBL/GenBank/DDBJ whole genome shotgun (WGS) entry which is preliminary data.</text>
</comment>
<reference evidence="1 2" key="1">
    <citation type="submission" date="2021-01" db="EMBL/GenBank/DDBJ databases">
        <title>011410 draft genome.</title>
        <authorList>
            <person name="Lang L."/>
        </authorList>
    </citation>
    <scope>NUCLEOTIDE SEQUENCE [LARGE SCALE GENOMIC DNA]</scope>
    <source>
        <strain evidence="1 2">KCTC 42845</strain>
    </source>
</reference>
<keyword evidence="2" id="KW-1185">Reference proteome</keyword>
<dbReference type="RefSeq" id="WP_191312770.1">
    <property type="nucleotide sequence ID" value="NZ_BNCL01000031.1"/>
</dbReference>
<name>A0ABS1SCX4_9RHOB</name>
<evidence type="ECO:0008006" key="3">
    <source>
        <dbReference type="Google" id="ProtNLM"/>
    </source>
</evidence>
<evidence type="ECO:0000313" key="2">
    <source>
        <dbReference type="Proteomes" id="UP000644749"/>
    </source>
</evidence>
<dbReference type="Proteomes" id="UP000644749">
    <property type="component" value="Unassembled WGS sequence"/>
</dbReference>
<dbReference type="EMBL" id="JAESHT010000029">
    <property type="protein sequence ID" value="MBL3675532.1"/>
    <property type="molecule type" value="Genomic_DNA"/>
</dbReference>